<proteinExistence type="predicted"/>
<evidence type="ECO:0000313" key="6">
    <source>
        <dbReference type="WBParaSite" id="BXY_1416100.1"/>
    </source>
</evidence>
<dbReference type="AlphaFoldDB" id="A0A1I7SM77"/>
<reference evidence="3" key="2">
    <citation type="submission" date="2020-08" db="EMBL/GenBank/DDBJ databases">
        <authorList>
            <person name="Kikuchi T."/>
        </authorList>
    </citation>
    <scope>NUCLEOTIDE SEQUENCE</scope>
    <source>
        <strain evidence="2">Ka4C1</strain>
    </source>
</reference>
<protein>
    <submittedName>
        <fullName evidence="2">(pine wood nematode) hypothetical protein</fullName>
    </submittedName>
</protein>
<gene>
    <name evidence="2" type="ORF">BXYJ_LOCUS14426</name>
</gene>
<dbReference type="Proteomes" id="UP000659654">
    <property type="component" value="Unassembled WGS sequence"/>
</dbReference>
<evidence type="ECO:0000313" key="2">
    <source>
        <dbReference type="EMBL" id="CAD5234335.1"/>
    </source>
</evidence>
<reference evidence="6" key="1">
    <citation type="submission" date="2016-11" db="UniProtKB">
        <authorList>
            <consortium name="WormBaseParasite"/>
        </authorList>
    </citation>
    <scope>IDENTIFICATION</scope>
</reference>
<evidence type="ECO:0000256" key="1">
    <source>
        <dbReference type="SAM" id="SignalP"/>
    </source>
</evidence>
<keyword evidence="1" id="KW-0732">Signal</keyword>
<dbReference type="EMBL" id="CAJFCV020000006">
    <property type="protein sequence ID" value="CAG9130026.1"/>
    <property type="molecule type" value="Genomic_DNA"/>
</dbReference>
<accession>A0A1I7SM77</accession>
<evidence type="ECO:0000313" key="5">
    <source>
        <dbReference type="Proteomes" id="UP000659654"/>
    </source>
</evidence>
<evidence type="ECO:0000313" key="4">
    <source>
        <dbReference type="Proteomes" id="UP000095284"/>
    </source>
</evidence>
<dbReference type="WBParaSite" id="BXY_1416100.1">
    <property type="protein sequence ID" value="BXY_1416100.1"/>
    <property type="gene ID" value="BXY_1416100"/>
</dbReference>
<feature type="signal peptide" evidence="1">
    <location>
        <begin position="1"/>
        <end position="22"/>
    </location>
</feature>
<organism evidence="4 6">
    <name type="scientific">Bursaphelenchus xylophilus</name>
    <name type="common">Pinewood nematode worm</name>
    <name type="synonym">Aphelenchoides xylophilus</name>
    <dbReference type="NCBI Taxonomy" id="6326"/>
    <lineage>
        <taxon>Eukaryota</taxon>
        <taxon>Metazoa</taxon>
        <taxon>Ecdysozoa</taxon>
        <taxon>Nematoda</taxon>
        <taxon>Chromadorea</taxon>
        <taxon>Rhabditida</taxon>
        <taxon>Tylenchina</taxon>
        <taxon>Tylenchomorpha</taxon>
        <taxon>Aphelenchoidea</taxon>
        <taxon>Aphelenchoididae</taxon>
        <taxon>Bursaphelenchus</taxon>
    </lineage>
</organism>
<name>A0A1I7SM77_BURXY</name>
<keyword evidence="5" id="KW-1185">Reference proteome</keyword>
<dbReference type="Proteomes" id="UP000582659">
    <property type="component" value="Unassembled WGS sequence"/>
</dbReference>
<sequence length="73" mass="7908">MSRNILMILVVVIALAMVSLEARPQADWSGNGSILDSTGGELTREGTGYHSYSNYNAQPAYGYNPYYANGLFG</sequence>
<dbReference type="Proteomes" id="UP000095284">
    <property type="component" value="Unplaced"/>
</dbReference>
<evidence type="ECO:0000313" key="3">
    <source>
        <dbReference type="EMBL" id="CAG9130026.1"/>
    </source>
</evidence>
<dbReference type="OrthoDB" id="10527612at2759"/>
<feature type="chain" id="PRO_5035360140" evidence="1">
    <location>
        <begin position="23"/>
        <end position="73"/>
    </location>
</feature>
<dbReference type="EMBL" id="CAJFDI010000006">
    <property type="protein sequence ID" value="CAD5234335.1"/>
    <property type="molecule type" value="Genomic_DNA"/>
</dbReference>